<protein>
    <submittedName>
        <fullName evidence="1">Uncharacterized protein</fullName>
    </submittedName>
</protein>
<dbReference type="RefSeq" id="WP_044052784.1">
    <property type="nucleotide sequence ID" value="NZ_BPWC01000003.1"/>
</dbReference>
<organism evidence="1">
    <name type="scientific">Bacillus velezensis</name>
    <dbReference type="NCBI Taxonomy" id="492670"/>
    <lineage>
        <taxon>Bacteria</taxon>
        <taxon>Bacillati</taxon>
        <taxon>Bacillota</taxon>
        <taxon>Bacilli</taxon>
        <taxon>Bacillales</taxon>
        <taxon>Bacillaceae</taxon>
        <taxon>Bacillus</taxon>
        <taxon>Bacillus amyloliquefaciens group</taxon>
    </lineage>
</organism>
<evidence type="ECO:0000313" key="1">
    <source>
        <dbReference type="EMBL" id="MSE00516.1"/>
    </source>
</evidence>
<comment type="caution">
    <text evidence="1">The sequence shown here is derived from an EMBL/GenBank/DDBJ whole genome shotgun (WGS) entry which is preliminary data.</text>
</comment>
<dbReference type="AlphaFoldDB" id="A0A6A8LBI0"/>
<accession>A0A6A8LBI0</accession>
<proteinExistence type="predicted"/>
<dbReference type="EMBL" id="WKKV01000001">
    <property type="protein sequence ID" value="MSE00516.1"/>
    <property type="molecule type" value="Genomic_DNA"/>
</dbReference>
<reference evidence="1" key="1">
    <citation type="submission" date="2019-11" db="EMBL/GenBank/DDBJ databases">
        <title>Draft Genome Sequence of Plant Growth-Promoting Rhizosphere-Associated Bacteria.</title>
        <authorList>
            <person name="Vasilyev I.Y."/>
            <person name="Radchenko V."/>
            <person name="Ilnitskaya E.V."/>
        </authorList>
    </citation>
    <scope>NUCLEOTIDE SEQUENCE</scope>
    <source>
        <strain evidence="1">VRA_517_n</strain>
    </source>
</reference>
<name>A0A6A8LBI0_BACVE</name>
<gene>
    <name evidence="1" type="ORF">GKC39_00375</name>
</gene>
<sequence length="148" mass="17505">MYYFYEISTLNDYDWVEKEYKTIEDLIFVILKNMENKQYAMYSYSLSNKDTDDCIFSASLKTNTLFNKKVSFMKTSAEDYKNTIVAHEIIILLEKGVELKDIFKGARLAEKTIIKDLLDYVLYHIEITDSETIRIGSRHRENIINIIK</sequence>